<dbReference type="SFLD" id="SFLDS00003">
    <property type="entry name" value="Haloacid_Dehalogenase"/>
    <property type="match status" value="1"/>
</dbReference>
<organism evidence="15 17">
    <name type="scientific">Ralstonia pickettii</name>
    <name type="common">Burkholderia pickettii</name>
    <dbReference type="NCBI Taxonomy" id="329"/>
    <lineage>
        <taxon>Bacteria</taxon>
        <taxon>Pseudomonadati</taxon>
        <taxon>Pseudomonadota</taxon>
        <taxon>Betaproteobacteria</taxon>
        <taxon>Burkholderiales</taxon>
        <taxon>Burkholderiaceae</taxon>
        <taxon>Ralstonia</taxon>
    </lineage>
</organism>
<comment type="subcellular location">
    <subcellularLocation>
        <location evidence="1">Cell membrane</location>
        <topology evidence="1">Multi-pass membrane protein</topology>
    </subcellularLocation>
</comment>
<dbReference type="GO" id="GO:0005524">
    <property type="term" value="F:ATP binding"/>
    <property type="evidence" value="ECO:0007669"/>
    <property type="project" value="UniProtKB-UniRule"/>
</dbReference>
<dbReference type="SFLD" id="SFLDF00027">
    <property type="entry name" value="p-type_atpase"/>
    <property type="match status" value="1"/>
</dbReference>
<dbReference type="SUPFAM" id="SSF81653">
    <property type="entry name" value="Calcium ATPase, transduction domain A"/>
    <property type="match status" value="1"/>
</dbReference>
<dbReference type="Gene3D" id="2.70.150.10">
    <property type="entry name" value="Calcium-transporting ATPase, cytoplasmic transduction domain A"/>
    <property type="match status" value="1"/>
</dbReference>
<dbReference type="GO" id="GO:0005886">
    <property type="term" value="C:plasma membrane"/>
    <property type="evidence" value="ECO:0007669"/>
    <property type="project" value="UniProtKB-SubCell"/>
</dbReference>
<dbReference type="GO" id="GO:0016887">
    <property type="term" value="F:ATP hydrolysis activity"/>
    <property type="evidence" value="ECO:0007669"/>
    <property type="project" value="InterPro"/>
</dbReference>
<evidence type="ECO:0000256" key="3">
    <source>
        <dbReference type="ARBA" id="ARBA00022475"/>
    </source>
</evidence>
<dbReference type="Pfam" id="PF00122">
    <property type="entry name" value="E1-E2_ATPase"/>
    <property type="match status" value="1"/>
</dbReference>
<feature type="transmembrane region" description="Helical" evidence="11">
    <location>
        <begin position="147"/>
        <end position="164"/>
    </location>
</feature>
<evidence type="ECO:0000256" key="6">
    <source>
        <dbReference type="ARBA" id="ARBA00022741"/>
    </source>
</evidence>
<feature type="region of interest" description="Disordered" evidence="12">
    <location>
        <begin position="1"/>
        <end position="26"/>
    </location>
</feature>
<dbReference type="SUPFAM" id="SSF81665">
    <property type="entry name" value="Calcium ATPase, transmembrane domain M"/>
    <property type="match status" value="1"/>
</dbReference>
<keyword evidence="7 11" id="KW-0067">ATP-binding</keyword>
<accession>A0A9Q2C5B1</accession>
<reference evidence="15" key="1">
    <citation type="submission" date="2018-06" db="EMBL/GenBank/DDBJ databases">
        <authorList>
            <person name="O'Rourke A."/>
        </authorList>
    </citation>
    <scope>NUCLEOTIDE SEQUENCE</scope>
    <source>
        <strain evidence="15">132550021-3</strain>
    </source>
</reference>
<dbReference type="RefSeq" id="WP_009241664.1">
    <property type="nucleotide sequence ID" value="NZ_CABKQE010000004.1"/>
</dbReference>
<dbReference type="InterPro" id="IPR036412">
    <property type="entry name" value="HAD-like_sf"/>
</dbReference>
<dbReference type="PRINTS" id="PR00943">
    <property type="entry name" value="CUATPASE"/>
</dbReference>
<evidence type="ECO:0000256" key="1">
    <source>
        <dbReference type="ARBA" id="ARBA00004651"/>
    </source>
</evidence>
<dbReference type="CDD" id="cd02094">
    <property type="entry name" value="P-type_ATPase_Cu-like"/>
    <property type="match status" value="1"/>
</dbReference>
<reference evidence="14 16" key="2">
    <citation type="submission" date="2023-07" db="EMBL/GenBank/DDBJ databases">
        <authorList>
            <person name="Peeters C."/>
        </authorList>
    </citation>
    <scope>NUCLEOTIDE SEQUENCE [LARGE SCALE GENOMIC DNA]</scope>
    <source>
        <strain evidence="14 16">R-38712</strain>
    </source>
</reference>
<dbReference type="InterPro" id="IPR023298">
    <property type="entry name" value="ATPase_P-typ_TM_dom_sf"/>
</dbReference>
<dbReference type="GO" id="GO:0043682">
    <property type="term" value="F:P-type divalent copper transporter activity"/>
    <property type="evidence" value="ECO:0007669"/>
    <property type="project" value="TreeGrafter"/>
</dbReference>
<dbReference type="InterPro" id="IPR012348">
    <property type="entry name" value="RNR-like"/>
</dbReference>
<sequence length="797" mass="84113">MNDKRPHPHTSSPAPGHVGGDLCAQGGDHQHAMAKQLTLVTATEDRDPVCGMAVKLGTPYQSNYAGARYVFCSAACQRKFEAEPAKYVSAGDEASAAPGAVYTCPMHPEVRQDHPGSCPKCGMALEPEMPSLDADENPELAAFRRRFWWTLPLTIATALLAMLGEHAWAMGPTVQSWVEFALSAPVVLWAGFPVYARCLQSFRNRSPNMWTLIGLGTGAAFVYSVAATVAPDLFPRSFVVHGRIAVYFEAAAVIISLTLLGQIFELRARSQTSAAIKSLLGLAPKTARRINPDGSEEDIPLTHVHVGDLLRIRPGEKVPTDGVVIEGVSAIDESMITGEPLPVFKRAGDHVIGATLNTSGSLVMRSEKVGAQTVLSQIVQMVAQAQRSKAPMQRMADQVAGVFVLVVVAIAVLAFFGWGLFGPEPSWVFGLVNAVAVLIIACPCALGLATPMSIMVASGKAATQGILFRDAAAIEHFRKVDTLIVDKTGTLTEGRPVFERALAVDSLDETTVLRLAASLDQGSEHPLAATIVAAARERGLTLAKVEHFASDAGMGVRGRVDGHQLILGNASLMRREQVDIESQALRANVLGQYGASVMYLAVDRKLAGLLTVSDPVKASTPEALAALKAAGIRVVMASGDSIATTRAVAGPLGINEFHGEVKPADKLALVAKLQSEGHVVAMAGDGINDAPALAKADVGIAMGTGTDVAMHSAQVTLVKGDLRGLARARELSQATIANMKQNLGFAFVYNALGIPLAAGVLYPFTGWLLSPMIAALAMSLSSVSVISNALRLRTQVF</sequence>
<proteinExistence type="inferred from homology"/>
<evidence type="ECO:0000256" key="9">
    <source>
        <dbReference type="ARBA" id="ARBA00022989"/>
    </source>
</evidence>
<keyword evidence="8" id="KW-1278">Translocase</keyword>
<feature type="domain" description="TRASH" evidence="13">
    <location>
        <begin position="47"/>
        <end position="84"/>
    </location>
</feature>
<keyword evidence="3 11" id="KW-1003">Cell membrane</keyword>
<dbReference type="AlphaFoldDB" id="A0A9Q2C5B1"/>
<dbReference type="GO" id="GO:0055070">
    <property type="term" value="P:copper ion homeostasis"/>
    <property type="evidence" value="ECO:0007669"/>
    <property type="project" value="TreeGrafter"/>
</dbReference>
<evidence type="ECO:0000256" key="4">
    <source>
        <dbReference type="ARBA" id="ARBA00022692"/>
    </source>
</evidence>
<dbReference type="InterPro" id="IPR027256">
    <property type="entry name" value="P-typ_ATPase_IB"/>
</dbReference>
<evidence type="ECO:0000256" key="8">
    <source>
        <dbReference type="ARBA" id="ARBA00022967"/>
    </source>
</evidence>
<evidence type="ECO:0000256" key="2">
    <source>
        <dbReference type="ARBA" id="ARBA00006024"/>
    </source>
</evidence>
<feature type="transmembrane region" description="Helical" evidence="11">
    <location>
        <begin position="768"/>
        <end position="790"/>
    </location>
</feature>
<evidence type="ECO:0000256" key="11">
    <source>
        <dbReference type="RuleBase" id="RU362081"/>
    </source>
</evidence>
<evidence type="ECO:0000259" key="13">
    <source>
        <dbReference type="SMART" id="SM00746"/>
    </source>
</evidence>
<dbReference type="PRINTS" id="PR00119">
    <property type="entry name" value="CATATPASE"/>
</dbReference>
<dbReference type="GeneID" id="61391009"/>
<evidence type="ECO:0000256" key="10">
    <source>
        <dbReference type="ARBA" id="ARBA00023136"/>
    </source>
</evidence>
<dbReference type="Gene3D" id="1.10.620.20">
    <property type="entry name" value="Ribonucleotide Reductase, subunit A"/>
    <property type="match status" value="1"/>
</dbReference>
<feature type="transmembrane region" description="Helical" evidence="11">
    <location>
        <begin position="427"/>
        <end position="450"/>
    </location>
</feature>
<dbReference type="InterPro" id="IPR023299">
    <property type="entry name" value="ATPase_P-typ_cyto_dom_N"/>
</dbReference>
<dbReference type="InterPro" id="IPR018303">
    <property type="entry name" value="ATPase_P-typ_P_site"/>
</dbReference>
<dbReference type="InterPro" id="IPR011017">
    <property type="entry name" value="TRASH_dom"/>
</dbReference>
<dbReference type="PANTHER" id="PTHR43520:SF8">
    <property type="entry name" value="P-TYPE CU(+) TRANSPORTER"/>
    <property type="match status" value="1"/>
</dbReference>
<dbReference type="PROSITE" id="PS00154">
    <property type="entry name" value="ATPASE_E1_E2"/>
    <property type="match status" value="1"/>
</dbReference>
<dbReference type="InterPro" id="IPR009078">
    <property type="entry name" value="Ferritin-like_SF"/>
</dbReference>
<dbReference type="Pfam" id="PF00702">
    <property type="entry name" value="Hydrolase"/>
    <property type="match status" value="1"/>
</dbReference>
<evidence type="ECO:0000256" key="5">
    <source>
        <dbReference type="ARBA" id="ARBA00022723"/>
    </source>
</evidence>
<dbReference type="NCBIfam" id="TIGR01494">
    <property type="entry name" value="ATPase_P-type"/>
    <property type="match status" value="1"/>
</dbReference>
<dbReference type="FunFam" id="2.70.150.10:FF:000020">
    <property type="entry name" value="Copper-exporting P-type ATPase A"/>
    <property type="match status" value="1"/>
</dbReference>
<dbReference type="Gene3D" id="3.40.1110.10">
    <property type="entry name" value="Calcium-transporting ATPase, cytoplasmic domain N"/>
    <property type="match status" value="1"/>
</dbReference>
<dbReference type="InterPro" id="IPR044492">
    <property type="entry name" value="P_typ_ATPase_HD_dom"/>
</dbReference>
<gene>
    <name evidence="14" type="primary">silP</name>
    <name evidence="15" type="ORF">DEE74_19225</name>
    <name evidence="14" type="ORF">R38712_02996</name>
</gene>
<dbReference type="InterPro" id="IPR045800">
    <property type="entry name" value="HMBD"/>
</dbReference>
<comment type="similarity">
    <text evidence="2 11">Belongs to the cation transport ATPase (P-type) (TC 3.A.3) family. Type IB subfamily.</text>
</comment>
<evidence type="ECO:0000313" key="16">
    <source>
        <dbReference type="Proteomes" id="UP001189303"/>
    </source>
</evidence>
<evidence type="ECO:0000313" key="14">
    <source>
        <dbReference type="EMBL" id="CAJ0726296.1"/>
    </source>
</evidence>
<dbReference type="PANTHER" id="PTHR43520">
    <property type="entry name" value="ATP7, ISOFORM B"/>
    <property type="match status" value="1"/>
</dbReference>
<feature type="transmembrane region" description="Helical" evidence="11">
    <location>
        <begin position="208"/>
        <end position="226"/>
    </location>
</feature>
<dbReference type="SMART" id="SM00746">
    <property type="entry name" value="TRASH"/>
    <property type="match status" value="1"/>
</dbReference>
<dbReference type="NCBIfam" id="TIGR01525">
    <property type="entry name" value="ATPase-IB_hvy"/>
    <property type="match status" value="1"/>
</dbReference>
<keyword evidence="6 11" id="KW-0547">Nucleotide-binding</keyword>
<feature type="transmembrane region" description="Helical" evidence="11">
    <location>
        <begin position="399"/>
        <end position="421"/>
    </location>
</feature>
<dbReference type="InterPro" id="IPR023214">
    <property type="entry name" value="HAD_sf"/>
</dbReference>
<feature type="transmembrane region" description="Helical" evidence="11">
    <location>
        <begin position="246"/>
        <end position="264"/>
    </location>
</feature>
<feature type="transmembrane region" description="Helical" evidence="11">
    <location>
        <begin position="743"/>
        <end position="762"/>
    </location>
</feature>
<dbReference type="InterPro" id="IPR001757">
    <property type="entry name" value="P_typ_ATPase"/>
</dbReference>
<dbReference type="GO" id="GO:0060003">
    <property type="term" value="P:copper ion export"/>
    <property type="evidence" value="ECO:0007669"/>
    <property type="project" value="UniProtKB-ARBA"/>
</dbReference>
<keyword evidence="10 11" id="KW-0472">Membrane</keyword>
<dbReference type="Proteomes" id="UP001199322">
    <property type="component" value="Unassembled WGS sequence"/>
</dbReference>
<dbReference type="GO" id="GO:0005507">
    <property type="term" value="F:copper ion binding"/>
    <property type="evidence" value="ECO:0007669"/>
    <property type="project" value="TreeGrafter"/>
</dbReference>
<keyword evidence="9 11" id="KW-1133">Transmembrane helix</keyword>
<dbReference type="SUPFAM" id="SSF56784">
    <property type="entry name" value="HAD-like"/>
    <property type="match status" value="1"/>
</dbReference>
<dbReference type="InterPro" id="IPR007029">
    <property type="entry name" value="YHS_dom"/>
</dbReference>
<dbReference type="NCBIfam" id="TIGR01511">
    <property type="entry name" value="ATPase-IB1_Cu"/>
    <property type="match status" value="1"/>
</dbReference>
<dbReference type="SFLD" id="SFLDG00002">
    <property type="entry name" value="C1.7:_P-type_atpase_like"/>
    <property type="match status" value="1"/>
</dbReference>
<dbReference type="Proteomes" id="UP001189303">
    <property type="component" value="Unassembled WGS sequence"/>
</dbReference>
<evidence type="ECO:0000256" key="7">
    <source>
        <dbReference type="ARBA" id="ARBA00022840"/>
    </source>
</evidence>
<name>A0A9Q2C5B1_RALPI</name>
<dbReference type="Pfam" id="PF19335">
    <property type="entry name" value="HMBD"/>
    <property type="match status" value="1"/>
</dbReference>
<keyword evidence="5 11" id="KW-0479">Metal-binding</keyword>
<dbReference type="EMBL" id="QGBI01000019">
    <property type="protein sequence ID" value="MBX3892000.1"/>
    <property type="molecule type" value="Genomic_DNA"/>
</dbReference>
<comment type="caution">
    <text evidence="15">The sequence shown here is derived from an EMBL/GenBank/DDBJ whole genome shotgun (WGS) entry which is preliminary data.</text>
</comment>
<dbReference type="InterPro" id="IPR059000">
    <property type="entry name" value="ATPase_P-type_domA"/>
</dbReference>
<dbReference type="GO" id="GO:0016491">
    <property type="term" value="F:oxidoreductase activity"/>
    <property type="evidence" value="ECO:0007669"/>
    <property type="project" value="InterPro"/>
</dbReference>
<dbReference type="EMBL" id="CATWFT010000009">
    <property type="protein sequence ID" value="CAJ0726296.1"/>
    <property type="molecule type" value="Genomic_DNA"/>
</dbReference>
<keyword evidence="16" id="KW-1185">Reference proteome</keyword>
<dbReference type="InterPro" id="IPR008250">
    <property type="entry name" value="ATPase_P-typ_transduc_dom_A_sf"/>
</dbReference>
<dbReference type="Gene3D" id="3.40.50.1000">
    <property type="entry name" value="HAD superfamily/HAD-like"/>
    <property type="match status" value="1"/>
</dbReference>
<dbReference type="SUPFAM" id="SSF47240">
    <property type="entry name" value="Ferritin-like"/>
    <property type="match status" value="1"/>
</dbReference>
<protein>
    <submittedName>
        <fullName evidence="15">Heavy metal translocating P-type ATPase</fullName>
    </submittedName>
    <submittedName>
        <fullName evidence="14">Silver exporting P-type ATPase</fullName>
    </submittedName>
</protein>
<feature type="transmembrane region" description="Helical" evidence="11">
    <location>
        <begin position="176"/>
        <end position="196"/>
    </location>
</feature>
<evidence type="ECO:0000313" key="15">
    <source>
        <dbReference type="EMBL" id="MBX3892000.1"/>
    </source>
</evidence>
<evidence type="ECO:0000313" key="17">
    <source>
        <dbReference type="Proteomes" id="UP001199322"/>
    </source>
</evidence>
<keyword evidence="4 11" id="KW-0812">Transmembrane</keyword>
<evidence type="ECO:0000256" key="12">
    <source>
        <dbReference type="SAM" id="MobiDB-lite"/>
    </source>
</evidence>
<dbReference type="Pfam" id="PF04945">
    <property type="entry name" value="YHS"/>
    <property type="match status" value="1"/>
</dbReference>